<keyword evidence="7" id="KW-0732">Signal</keyword>
<comment type="similarity">
    <text evidence="1">Belongs to the peptidase C40 family.</text>
</comment>
<keyword evidence="4" id="KW-0788">Thiol protease</keyword>
<gene>
    <name evidence="9" type="ORF">ACFQGD_21280</name>
</gene>
<evidence type="ECO:0000256" key="5">
    <source>
        <dbReference type="SAM" id="Coils"/>
    </source>
</evidence>
<evidence type="ECO:0000313" key="9">
    <source>
        <dbReference type="EMBL" id="MFC6869677.1"/>
    </source>
</evidence>
<dbReference type="SUPFAM" id="SSF54001">
    <property type="entry name" value="Cysteine proteinases"/>
    <property type="match status" value="1"/>
</dbReference>
<proteinExistence type="inferred from homology"/>
<evidence type="ECO:0000256" key="4">
    <source>
        <dbReference type="ARBA" id="ARBA00022807"/>
    </source>
</evidence>
<dbReference type="InterPro" id="IPR051202">
    <property type="entry name" value="Peptidase_C40"/>
</dbReference>
<dbReference type="PANTHER" id="PTHR47053">
    <property type="entry name" value="MUREIN DD-ENDOPEPTIDASE MEPH-RELATED"/>
    <property type="match status" value="1"/>
</dbReference>
<feature type="coiled-coil region" evidence="5">
    <location>
        <begin position="62"/>
        <end position="138"/>
    </location>
</feature>
<keyword evidence="3" id="KW-0378">Hydrolase</keyword>
<comment type="caution">
    <text evidence="9">The sequence shown here is derived from an EMBL/GenBank/DDBJ whole genome shotgun (WGS) entry which is preliminary data.</text>
</comment>
<feature type="region of interest" description="Disordered" evidence="6">
    <location>
        <begin position="187"/>
        <end position="290"/>
    </location>
</feature>
<dbReference type="CDD" id="cd14814">
    <property type="entry name" value="Peptidase_M15"/>
    <property type="match status" value="1"/>
</dbReference>
<organism evidence="9 10">
    <name type="scientific">Haloechinothrix salitolerans</name>
    <dbReference type="NCBI Taxonomy" id="926830"/>
    <lineage>
        <taxon>Bacteria</taxon>
        <taxon>Bacillati</taxon>
        <taxon>Actinomycetota</taxon>
        <taxon>Actinomycetes</taxon>
        <taxon>Pseudonocardiales</taxon>
        <taxon>Pseudonocardiaceae</taxon>
        <taxon>Haloechinothrix</taxon>
    </lineage>
</organism>
<evidence type="ECO:0000256" key="6">
    <source>
        <dbReference type="SAM" id="MobiDB-lite"/>
    </source>
</evidence>
<dbReference type="Pfam" id="PF02557">
    <property type="entry name" value="VanY"/>
    <property type="match status" value="1"/>
</dbReference>
<dbReference type="InterPro" id="IPR009045">
    <property type="entry name" value="Zn_M74/Hedgehog-like"/>
</dbReference>
<evidence type="ECO:0000256" key="3">
    <source>
        <dbReference type="ARBA" id="ARBA00022801"/>
    </source>
</evidence>
<dbReference type="Gene3D" id="3.30.1380.10">
    <property type="match status" value="1"/>
</dbReference>
<protein>
    <submittedName>
        <fullName evidence="9">D-alanyl-D-alanine carboxypeptidase family protein</fullName>
    </submittedName>
</protein>
<dbReference type="InterPro" id="IPR003709">
    <property type="entry name" value="VanY-like_core_dom"/>
</dbReference>
<keyword evidence="2" id="KW-0645">Protease</keyword>
<reference evidence="10" key="1">
    <citation type="journal article" date="2019" name="Int. J. Syst. Evol. Microbiol.">
        <title>The Global Catalogue of Microorganisms (GCM) 10K type strain sequencing project: providing services to taxonomists for standard genome sequencing and annotation.</title>
        <authorList>
            <consortium name="The Broad Institute Genomics Platform"/>
            <consortium name="The Broad Institute Genome Sequencing Center for Infectious Disease"/>
            <person name="Wu L."/>
            <person name="Ma J."/>
        </authorList>
    </citation>
    <scope>NUCLEOTIDE SEQUENCE [LARGE SCALE GENOMIC DNA]</scope>
    <source>
        <strain evidence="10">KCTC 32255</strain>
    </source>
</reference>
<dbReference type="InterPro" id="IPR038765">
    <property type="entry name" value="Papain-like_cys_pep_sf"/>
</dbReference>
<dbReference type="InterPro" id="IPR000064">
    <property type="entry name" value="NLP_P60_dom"/>
</dbReference>
<dbReference type="Pfam" id="PF00877">
    <property type="entry name" value="NLPC_P60"/>
    <property type="match status" value="1"/>
</dbReference>
<feature type="chain" id="PRO_5045221246" evidence="7">
    <location>
        <begin position="33"/>
        <end position="611"/>
    </location>
</feature>
<dbReference type="PANTHER" id="PTHR47053:SF1">
    <property type="entry name" value="MUREIN DD-ENDOPEPTIDASE MEPH-RELATED"/>
    <property type="match status" value="1"/>
</dbReference>
<evidence type="ECO:0000256" key="1">
    <source>
        <dbReference type="ARBA" id="ARBA00007074"/>
    </source>
</evidence>
<dbReference type="Gene3D" id="6.10.250.3150">
    <property type="match status" value="1"/>
</dbReference>
<name>A0ABW2C4P2_9PSEU</name>
<evidence type="ECO:0000259" key="8">
    <source>
        <dbReference type="PROSITE" id="PS51935"/>
    </source>
</evidence>
<evidence type="ECO:0000256" key="7">
    <source>
        <dbReference type="SAM" id="SignalP"/>
    </source>
</evidence>
<dbReference type="PROSITE" id="PS51935">
    <property type="entry name" value="NLPC_P60"/>
    <property type="match status" value="1"/>
</dbReference>
<feature type="compositionally biased region" description="Basic residues" evidence="6">
    <location>
        <begin position="241"/>
        <end position="250"/>
    </location>
</feature>
<dbReference type="EMBL" id="JBHSXX010000001">
    <property type="protein sequence ID" value="MFC6869677.1"/>
    <property type="molecule type" value="Genomic_DNA"/>
</dbReference>
<dbReference type="SUPFAM" id="SSF55166">
    <property type="entry name" value="Hedgehog/DD-peptidase"/>
    <property type="match status" value="1"/>
</dbReference>
<sequence>MRWWPRQTTRGVVGASVASLVVSLLAVPAAHAQDEAPTDPGPPPVEAGVAPGAGVPDPRPGEAFADREVATLQQTANQVQRELGELSDKIATARERLRTAREKLSEAREERRAAEAALAELRDEIDELSRSAYMAQGRPDQLNVLLSASGPKEMLEGSSFVSVLREGQDRKLARALDRLRDAEAAESEAARLEDEAAARESELVRRSDDATNRADAVSSELRDPIASANDAVAAQQERQRERNRKTKKNWQRYLNRLDKAGITPPRASALRDPGSLPPGLRPLRGDDGDPLRGVAQASTPTSGGDRLLVLPKQTIDAVSDAIDALGKPYVPREHGTGPTSYSCDGLVNAVYSDAGLDLPGRAARQYATGRRVPVEDIQPGDLVFIGPAKYGVQHVGIALDDETMLAADGRLASVAVTDLPGEPTLLAITRPSLGDRKPRRVPRRDDGELTWRCGGVELPLRTSSETSGGPSHPGATGAWGGYPNGLIPPSAMCGIGIGSHVLRCDAAQSFAAMSRAHAADTGRGLCVTDSYRSFPAQVDLYRRKPSLAAVPGTSNHGWGVAIDMCGGVESFGTSAHQWMRANAPAFGWIHPNWARQGGGREEPWHWEYVGG</sequence>
<dbReference type="Proteomes" id="UP001596337">
    <property type="component" value="Unassembled WGS sequence"/>
</dbReference>
<keyword evidence="10" id="KW-1185">Reference proteome</keyword>
<keyword evidence="9" id="KW-0121">Carboxypeptidase</keyword>
<evidence type="ECO:0000313" key="10">
    <source>
        <dbReference type="Proteomes" id="UP001596337"/>
    </source>
</evidence>
<feature type="compositionally biased region" description="Low complexity" evidence="6">
    <location>
        <begin position="46"/>
        <end position="56"/>
    </location>
</feature>
<feature type="domain" description="NlpC/P60" evidence="8">
    <location>
        <begin position="311"/>
        <end position="445"/>
    </location>
</feature>
<feature type="region of interest" description="Disordered" evidence="6">
    <location>
        <begin position="32"/>
        <end position="62"/>
    </location>
</feature>
<accession>A0ABW2C4P2</accession>
<feature type="signal peptide" evidence="7">
    <location>
        <begin position="1"/>
        <end position="32"/>
    </location>
</feature>
<dbReference type="GO" id="GO:0004180">
    <property type="term" value="F:carboxypeptidase activity"/>
    <property type="evidence" value="ECO:0007669"/>
    <property type="project" value="UniProtKB-KW"/>
</dbReference>
<feature type="compositionally biased region" description="Basic and acidic residues" evidence="6">
    <location>
        <begin position="187"/>
        <end position="212"/>
    </location>
</feature>
<dbReference type="RefSeq" id="WP_345397561.1">
    <property type="nucleotide sequence ID" value="NZ_BAABLA010000027.1"/>
</dbReference>
<dbReference type="Gene3D" id="3.90.1720.10">
    <property type="entry name" value="endopeptidase domain like (from Nostoc punctiforme)"/>
    <property type="match status" value="1"/>
</dbReference>
<evidence type="ECO:0000256" key="2">
    <source>
        <dbReference type="ARBA" id="ARBA00022670"/>
    </source>
</evidence>
<keyword evidence="5" id="KW-0175">Coiled coil</keyword>